<dbReference type="EMBL" id="CAEZYH010000094">
    <property type="protein sequence ID" value="CAB4729507.1"/>
    <property type="molecule type" value="Genomic_DNA"/>
</dbReference>
<dbReference type="AlphaFoldDB" id="A0A6J6VIJ5"/>
<dbReference type="InterPro" id="IPR000639">
    <property type="entry name" value="Epox_hydrolase-like"/>
</dbReference>
<proteinExistence type="predicted"/>
<dbReference type="EMBL" id="CAEZZP010000042">
    <property type="protein sequence ID" value="CAB4771139.1"/>
    <property type="molecule type" value="Genomic_DNA"/>
</dbReference>
<gene>
    <name evidence="3" type="ORF">UFOPK2658_01597</name>
    <name evidence="4" type="ORF">UFOPK2880_00826</name>
    <name evidence="5" type="ORF">UFOPK3494_01343</name>
    <name evidence="6" type="ORF">UFOPK4134_00340</name>
</gene>
<dbReference type="Gene3D" id="3.40.50.1820">
    <property type="entry name" value="alpha/beta hydrolase"/>
    <property type="match status" value="1"/>
</dbReference>
<dbReference type="InterPro" id="IPR051340">
    <property type="entry name" value="Haloalkane_dehalogenase"/>
</dbReference>
<dbReference type="NCBIfam" id="NF002043">
    <property type="entry name" value="PRK00870.1"/>
    <property type="match status" value="1"/>
</dbReference>
<protein>
    <submittedName>
        <fullName evidence="4">Unannotated protein</fullName>
    </submittedName>
</protein>
<name>A0A6J6VIJ5_9ZZZZ</name>
<evidence type="ECO:0000313" key="4">
    <source>
        <dbReference type="EMBL" id="CAB4771139.1"/>
    </source>
</evidence>
<dbReference type="PRINTS" id="PR00111">
    <property type="entry name" value="ABHYDROLASE"/>
</dbReference>
<dbReference type="SUPFAM" id="SSF53474">
    <property type="entry name" value="alpha/beta-Hydrolases"/>
    <property type="match status" value="1"/>
</dbReference>
<dbReference type="PANTHER" id="PTHR42977:SF3">
    <property type="entry name" value="AB HYDROLASE-1 DOMAIN-CONTAINING PROTEIN"/>
    <property type="match status" value="1"/>
</dbReference>
<dbReference type="PRINTS" id="PR00412">
    <property type="entry name" value="EPOXHYDRLASE"/>
</dbReference>
<keyword evidence="1" id="KW-0378">Hydrolase</keyword>
<evidence type="ECO:0000256" key="1">
    <source>
        <dbReference type="ARBA" id="ARBA00022801"/>
    </source>
</evidence>
<evidence type="ECO:0000313" key="6">
    <source>
        <dbReference type="EMBL" id="CAB5022096.1"/>
    </source>
</evidence>
<feature type="domain" description="AB hydrolase-1" evidence="2">
    <location>
        <begin position="49"/>
        <end position="168"/>
    </location>
</feature>
<evidence type="ECO:0000259" key="2">
    <source>
        <dbReference type="Pfam" id="PF00561"/>
    </source>
</evidence>
<accession>A0A6J6VIJ5</accession>
<organism evidence="4">
    <name type="scientific">freshwater metagenome</name>
    <dbReference type="NCBI Taxonomy" id="449393"/>
    <lineage>
        <taxon>unclassified sequences</taxon>
        <taxon>metagenomes</taxon>
        <taxon>ecological metagenomes</taxon>
    </lineage>
</organism>
<dbReference type="InterPro" id="IPR000073">
    <property type="entry name" value="AB_hydrolase_1"/>
</dbReference>
<dbReference type="PANTHER" id="PTHR42977">
    <property type="entry name" value="HYDROLASE-RELATED"/>
    <property type="match status" value="1"/>
</dbReference>
<evidence type="ECO:0000313" key="5">
    <source>
        <dbReference type="EMBL" id="CAB4908162.1"/>
    </source>
</evidence>
<dbReference type="InterPro" id="IPR029058">
    <property type="entry name" value="AB_hydrolase_fold"/>
</dbReference>
<sequence>MELLRTPDSAFANIPDWSFEPVYTNITADDGTVIRVAHVDIGPKDAAETFLCMHGEPSWSYLYRKVARVLTGAGHRVIAPDLVGFGRSDKPTLTSDFTYERHVEWMSQWLVANDLKNLTLVCQDWGSLLGLRLATAFPDRFARIVLANGGLPTGDPAPNEAFMAWRKFSQETPTFPTSQIIQGGCAKKPLAPEVLAAYDAPYPDESYKSAARIFPTLVPASLDDPSSKANIKAWDVLKTWTKPFICAFSDSDPVTKNGEWGFRKVVPGAETSMHTTIVGGGHFLQEDCGEELANFILQAIA</sequence>
<dbReference type="EMBL" id="CAFBMF010000104">
    <property type="protein sequence ID" value="CAB4908162.1"/>
    <property type="molecule type" value="Genomic_DNA"/>
</dbReference>
<evidence type="ECO:0000313" key="3">
    <source>
        <dbReference type="EMBL" id="CAB4729507.1"/>
    </source>
</evidence>
<dbReference type="EMBL" id="CAFBPS010000012">
    <property type="protein sequence ID" value="CAB5022096.1"/>
    <property type="molecule type" value="Genomic_DNA"/>
</dbReference>
<dbReference type="GO" id="GO:0004301">
    <property type="term" value="F:epoxide hydrolase activity"/>
    <property type="evidence" value="ECO:0007669"/>
    <property type="project" value="TreeGrafter"/>
</dbReference>
<reference evidence="4" key="1">
    <citation type="submission" date="2020-05" db="EMBL/GenBank/DDBJ databases">
        <authorList>
            <person name="Chiriac C."/>
            <person name="Salcher M."/>
            <person name="Ghai R."/>
            <person name="Kavagutti S V."/>
        </authorList>
    </citation>
    <scope>NUCLEOTIDE SEQUENCE</scope>
</reference>
<dbReference type="Pfam" id="PF00561">
    <property type="entry name" value="Abhydrolase_1"/>
    <property type="match status" value="1"/>
</dbReference>